<dbReference type="SUPFAM" id="SSF56112">
    <property type="entry name" value="Protein kinase-like (PK-like)"/>
    <property type="match status" value="1"/>
</dbReference>
<dbReference type="CDD" id="cd05172">
    <property type="entry name" value="PIKKc_DNA-PK"/>
    <property type="match status" value="1"/>
</dbReference>
<keyword evidence="15" id="KW-1185">Reference proteome</keyword>
<evidence type="ECO:0000256" key="6">
    <source>
        <dbReference type="ARBA" id="ARBA00022679"/>
    </source>
</evidence>
<keyword evidence="7" id="KW-0227">DNA damage</keyword>
<evidence type="ECO:0000313" key="15">
    <source>
        <dbReference type="Proteomes" id="UP001164746"/>
    </source>
</evidence>
<dbReference type="PROSITE" id="PS51189">
    <property type="entry name" value="FAT"/>
    <property type="match status" value="1"/>
</dbReference>
<dbReference type="InterPro" id="IPR037706">
    <property type="entry name" value="DNA-PK_dom"/>
</dbReference>
<dbReference type="InterPro" id="IPR045581">
    <property type="entry name" value="DNAPKcs_CC5"/>
</dbReference>
<dbReference type="InterPro" id="IPR011989">
    <property type="entry name" value="ARM-like"/>
</dbReference>
<dbReference type="Pfam" id="PF19704">
    <property type="entry name" value="DNAPKcs_CC5"/>
    <property type="match status" value="1"/>
</dbReference>
<dbReference type="EMBL" id="CP111013">
    <property type="protein sequence ID" value="WAQ95890.1"/>
    <property type="molecule type" value="Genomic_DNA"/>
</dbReference>
<dbReference type="Pfam" id="PF20502">
    <property type="entry name" value="DNAPKcs_CC1-2"/>
    <property type="match status" value="1"/>
</dbReference>
<dbReference type="PANTHER" id="PTHR11139:SF68">
    <property type="entry name" value="DNA-DEPENDENT PROTEIN KINASE CATALYTIC SUBUNIT"/>
    <property type="match status" value="1"/>
</dbReference>
<evidence type="ECO:0000259" key="13">
    <source>
        <dbReference type="PROSITE" id="PS51189"/>
    </source>
</evidence>
<evidence type="ECO:0000256" key="10">
    <source>
        <dbReference type="ARBA" id="ARBA00023242"/>
    </source>
</evidence>
<dbReference type="InterPro" id="IPR046803">
    <property type="entry name" value="DNAPKcs_CC1-2"/>
</dbReference>
<dbReference type="SUPFAM" id="SSF48371">
    <property type="entry name" value="ARM repeat"/>
    <property type="match status" value="2"/>
</dbReference>
<protein>
    <recommendedName>
        <fullName evidence="3">DNA-dependent protein kinase catalytic subunit</fullName>
    </recommendedName>
</protein>
<feature type="region of interest" description="Disordered" evidence="11">
    <location>
        <begin position="3512"/>
        <end position="3533"/>
    </location>
</feature>
<reference evidence="14" key="1">
    <citation type="submission" date="2022-11" db="EMBL/GenBank/DDBJ databases">
        <title>Centuries of genome instability and evolution in soft-shell clam transmissible cancer (bioRxiv).</title>
        <authorList>
            <person name="Hart S.F.M."/>
            <person name="Yonemitsu M.A."/>
            <person name="Giersch R.M."/>
            <person name="Beal B.F."/>
            <person name="Arriagada G."/>
            <person name="Davis B.W."/>
            <person name="Ostrander E.A."/>
            <person name="Goff S.P."/>
            <person name="Metzger M.J."/>
        </authorList>
    </citation>
    <scope>NUCLEOTIDE SEQUENCE</scope>
    <source>
        <strain evidence="14">MELC-2E11</strain>
        <tissue evidence="14">Siphon/mantle</tissue>
    </source>
</reference>
<keyword evidence="9" id="KW-0234">DNA repair</keyword>
<keyword evidence="5" id="KW-0597">Phosphoprotein</keyword>
<evidence type="ECO:0000259" key="12">
    <source>
        <dbReference type="PROSITE" id="PS50290"/>
    </source>
</evidence>
<dbReference type="Gene3D" id="1.25.10.10">
    <property type="entry name" value="Leucine-rich Repeat Variant"/>
    <property type="match status" value="1"/>
</dbReference>
<dbReference type="InterPro" id="IPR000403">
    <property type="entry name" value="PI3/4_kinase_cat_dom"/>
</dbReference>
<keyword evidence="4" id="KW-0723">Serine/threonine-protein kinase</keyword>
<dbReference type="InterPro" id="IPR016024">
    <property type="entry name" value="ARM-type_fold"/>
</dbReference>
<feature type="domain" description="FAT" evidence="13">
    <location>
        <begin position="2861"/>
        <end position="3428"/>
    </location>
</feature>
<organism evidence="14 15">
    <name type="scientific">Mya arenaria</name>
    <name type="common">Soft-shell clam</name>
    <dbReference type="NCBI Taxonomy" id="6604"/>
    <lineage>
        <taxon>Eukaryota</taxon>
        <taxon>Metazoa</taxon>
        <taxon>Spiralia</taxon>
        <taxon>Lophotrochozoa</taxon>
        <taxon>Mollusca</taxon>
        <taxon>Bivalvia</taxon>
        <taxon>Autobranchia</taxon>
        <taxon>Heteroconchia</taxon>
        <taxon>Euheterodonta</taxon>
        <taxon>Imparidentia</taxon>
        <taxon>Neoheterodontei</taxon>
        <taxon>Myida</taxon>
        <taxon>Myoidea</taxon>
        <taxon>Myidae</taxon>
        <taxon>Mya</taxon>
    </lineage>
</organism>
<comment type="subcellular location">
    <subcellularLocation>
        <location evidence="1">Nucleus</location>
        <location evidence="1">Nucleolus</location>
    </subcellularLocation>
</comment>
<dbReference type="InterPro" id="IPR003151">
    <property type="entry name" value="PIK-rel_kinase_FAT"/>
</dbReference>
<dbReference type="InterPro" id="IPR011009">
    <property type="entry name" value="Kinase-like_dom_sf"/>
</dbReference>
<dbReference type="PANTHER" id="PTHR11139">
    <property type="entry name" value="ATAXIA TELANGIECTASIA MUTATED ATM -RELATED"/>
    <property type="match status" value="1"/>
</dbReference>
<evidence type="ECO:0000256" key="11">
    <source>
        <dbReference type="SAM" id="MobiDB-lite"/>
    </source>
</evidence>
<dbReference type="Gene3D" id="3.30.1010.10">
    <property type="entry name" value="Phosphatidylinositol 3-kinase Catalytic Subunit, Chain A, domain 4"/>
    <property type="match status" value="1"/>
</dbReference>
<evidence type="ECO:0000256" key="9">
    <source>
        <dbReference type="ARBA" id="ARBA00023204"/>
    </source>
</evidence>
<proteinExistence type="inferred from homology"/>
<dbReference type="InterPro" id="IPR036940">
    <property type="entry name" value="PI3/4_kinase_cat_sf"/>
</dbReference>
<name>A0ABY7DHS9_MYAAR</name>
<dbReference type="SMART" id="SM00146">
    <property type="entry name" value="PI3Kc"/>
    <property type="match status" value="1"/>
</dbReference>
<evidence type="ECO:0000256" key="1">
    <source>
        <dbReference type="ARBA" id="ARBA00004604"/>
    </source>
</evidence>
<sequence>MAARVEDILRRLQDILTDTSSRKEDSVPLISDIEQICLQEIDEKEIDLCCSCLFDKDFGVLKFLNKTITNDEFQATKAKLLEFLSAFVEKYQKKLLPYIVDIKDVSIALFSRDRYAKVKNAAVPLLTKVIELSVGSAMGKELAVDKIINKFFNELTKASKLTPTVKGNIYVLLGVVAEVYPENMMPYSERLISVYLGSLKTEMGSKTRKPEMSVIAGCLEGLHCSLVHFTESAEEGSKNAYEIFKYARNAIDSKIEFTRYDVPKAGLRIFGRHASQFSQYIIEDHENLYSKLCHWSQHHNHEIQILGMRAMEAFLTQVCDMLKSKAKSGDDQGKKTFKFYLIAFREIMHSDKSSAKELSLAIKGYGMLAAPCRGYMTPKDVQFMFVEMMTKTEQQFVRKTDDFDNKLHNLASYLESLASIVQEVDNVMETQAGSLEALLVLMLENVPNIHTKKHFLCVRAILALLLALMPKWTTFSQVLSGFVYQSLLRTFSHTPVLESEEEGEGTTDVGLERKITYKDFMETWAGLLDAPNIKEFAAADISLETRLQLTEAIYGEIITAILKMLDKLDLAASSGDGSDEGSGVTEDAEETSADPLHGVQARRPRDFQIFINLVDFCNDLLPMKHYQLFETWILPVSHRLILLSTDHPLASGLYKLLSVCMKIANKLHFFQTQDDGDTEKGEKMEVSQDSPDMTTCFLLVKKFSAEVLVRMKQYRDELLAACLIFILSLPTPIISDQMNDVVAAIQVTLKIGLSYLPLANVAMDALEVWSRTLPYSVMEKHYPSILPCLDSFLKTTEQGAETVETSVSTNKSGSGKGRKKLAQRLVREKKNTSKKYGTQLSQVRQRVMWYLGQLGGSVNINLLADTDQKIAECAIAWDTEQHLKFDMPFVDMKPTLYLDPFLPHVVELATTSSDRQTKVAACELLHSLILYSIGRGAQQPGARIERASMGPLFKHIFPAMLKLSCDVELVARQLFEPLTMQVIHWFTGGKKTESEETITLLDAIYAGMIQQSDTAQRDFCARCLHEFLRWSIKQTSAKAAENNPANAKSVLKRIFSYSRHPSPFKRLGAALAFNNIYTVFREEEPLVNMFTFELLVNFVESLAMAHSDEKSLGTQEQCSKALEHIEKIIKHKSALLKADNKLRIQPRNWSSRTLEIAVRWLSKQCGRPQTECRHACMKLAYNLCTQLGGIKTPVKFFQACLKGKGPSYWIQRFEGGGTAGEMKQGIEAWPLLTDTGHTFTVNSCLTWFDNLLAALDCFTWVFGENLLSPGDLFGKGTANVWRSLEFFLTKVALSDIDVLVKLFLKKGEDQLFTPREKQDFNRGKCTVIIRLLNFFTVMLAKYKKEALQVIPKSLLCRDLWELVLYCVVEPASVGFNISDVDIMKNLPQEMTQTLAVFNMTFRNELISHFTDSLKAGKRNLLTKLPLDFGDSSADYVAMHQVFSGYQQLHQVDLLLPCQQGQKTNKSKIAQLLLNNVFKGIVHSTGSAFTVVSLTPTALGLAKVMLNLALTMEVDASTVLQLIFDIHIVNRGAGKSQDQTHGDLFFSTFSSEIAAYGVREVTELVPHLVARGKGDAGRVCAILTAIIKHVTRDRELRKREGVKVLNGILSQWHNLSGWWEGESTPDTQNMAISLLTKMLLIDSSFLTTADEKGHLVFSMYQKILTDPKTKLPFKCRVLELLPFFVRNTEQPWALKSALDRFNADNFPLRSSELQKDSSAYHDYIMALDAILAGLQLSGSPMLLEFLISIFCREPIHVHEDAIQVAIVKFTKGIPRGKQKAALDVPFNIFLKTSGFPAEIRRAVIERVCLSMLNVAHKSTVTEFFMEHIVKIKELIEVKLAKSGDMLEGQLVTRLCCFSLLEVIYSRLSKDEVVGMSSSINRMFAGGNPQTGKELTSFVSKQAHEAKGEDIRGETTLLELRRQYHCAAYNLMIAFISRTQTDLKFYTGFLFEEKEAKGQFLLENIVDKDKTYEFEAEMQAPLERKKRFVRIHEEMKESRSEVDDEYDGAGSYHLASQYLADSSLSEDVSQYFSVSGTMNSSISGSGGSSRKRRKFQLEEAEDPLDMDVSATVDSDYVELEMDALNQHECMANMIAVVKHMQQNNITPAVTPATVKPALPSWMEKLHTKMTSSRTHHNIKLFLAKLIVNTAKVFEPYACHWLGPLTQLIVSGPLGSGGINYYVTDLVVTLLSWHKTAIPQDSAEEKALASRLVHFLVKNIYHENRQVFRNNLEMLKTLLECWKTRVEIPYQEVYSQFSNPDPKSKANLVGIQILGVILACKFAPYGPVAPVDQERYLSKLANNMGNNFKAIYAATGEVCGLTFQYLADKEGETDGSFHVHVANLMSSLHKARPDVFITCVHRMHKHYPPVADRFVNKLLFMLPNLQGEFRTLCLEILHSRIDCIENAFLELKAKGILTSLTHRNEETQQVSLKIIKAILSKLKAVDLQGLMSAITAFSAHPSTGCRLTMYEILMWTYDNYRDENSPEANKIMLQTKESLLKGLGDEDLHCRLQVQNFWSSEDRLPVGTLDRLVAMLEAMYSPVTEQQYLSYATNLLLEMTSKSPDYQREIFEHPLSACKFSDYSVKSSWRHRHAAMTPLFATQASQSQAMETDDQSVGVRATQDVAQFSQTQDPGAQKGPYNWLTQSSLDTFAEGSSFTLMDTQQSQSSLMFTVGTGDPRKTVARRPKAGPGFGNQKLGAAKTSTSSGKKDEPDGGSDIYRLKRRFLKDAEQTRVFFAKRQTRLKEMREIAHQEQQARRESQVTMYRKYRSGDLPDIQIKFSYIIAPLQALAHRDSTIAKLLFSGIFEAIFANMEDVKTEREMGEVIGQIGTSLDNVLTQSTVYFPPFDILYKLRSSLKVEMSSIGSSALASHLEPLGIALVEELLYKSTGGYDVLLGIFSGKIGTQPITRQAMEAEARGDYHTARKLYDEAMNCTDWDGEGPKEAEIDLWEDCRMQEHFLPYMMRSKVKLLLQGDERQQPLLDFMDASMKVPEHKLVLENEYSQELALMYLWQEDYDRARHYCNTTLDAFLQDWSSTDVLMTNSREAALHRLQPLIELSEFLGFISEEGNFRGSGPALGLISRWSKRSPHLLTDPVTVWDDVVTNRLVYMDHISSHLQKLDDSQASVESDDPYLDTKLRLKLLMARSCGDQNNFAQTLRILKETYKECKGSADGSVLCQWGVVYASTHYKKIRALLEPWKEETLTSLFTAFDQLDKMSENEALLANPRLGRQHRVLTGEGRGLMALGIQDFDLKGLRGTRAEQKLMQHSGLEKMTKVTEKLISHGYSMMKSSLAVEGGVADTQIDGMSADQAYLATAKYCDNFLRQKEEGDLDIGDRCVSAFPESVVVCLLQALKLGSLEARQRFPRLLQIIELHPESTSTFVSKSAEVPSWMFMLWISQMLAILDKPEAIAAVVYPLKLSQEGFKFGTSKKDIVHKDAVDRLAGLLGPDQLPLADRLILALECFGQPDQEIKDSFDEMAKLLKKGKKTQAKVVYNKLFNRIINYKVREKNEAAQGSMKREVGSSGEGTGLDETTADESLITSLPGLDIGSYARKFADKFKKDFDTKFGPEGNKITSMSLKEFAVHKQFIMNLFEEVKLKTSPLYPPGKLSEYSHWMANFNPNIHGRDLEIPGQYTGLSKPLPEYHVKIAGFDQAVKVMTSLRKPKRVTIHGNDERDYHFLVKGGEDLRQDQRIEQLFYIMNQVFLQDPACRSRKLQLKTYQVIPMTSRVGLIEWVGDTVPLKDFINNSLTDQEQKRSFQKLSTSPEAFHVLRSHCMQTHAMLCMCQYVMGIGDRHLSNFMVNLNTGEMIGIDFGHAFGSATQFLPIPELVPFRLTRQLRNLMLPLQEQGLVESTMIHQNAERQLQSLDSSEETMHWYPREKIQYVKRKLKGANPAYITRDELKLGHGKKAVFKDYETVALGHKENARCQLPEAGLTVEQQVTALIDQATDPNIHGRTWKTTNEEHAHYFQRPSNEEHADYFKRTTNEEHADYFQRPTNEEHADYFQRPTNEEHADYFQRPTNEEHADYFQRPTNEEHADYF</sequence>
<dbReference type="InterPro" id="IPR050517">
    <property type="entry name" value="DDR_Repair_Kinase"/>
</dbReference>
<evidence type="ECO:0000256" key="8">
    <source>
        <dbReference type="ARBA" id="ARBA00022777"/>
    </source>
</evidence>
<evidence type="ECO:0000256" key="5">
    <source>
        <dbReference type="ARBA" id="ARBA00022553"/>
    </source>
</evidence>
<dbReference type="InterPro" id="IPR046804">
    <property type="entry name" value="DNA-PKcs_N"/>
</dbReference>
<dbReference type="InterPro" id="IPR014009">
    <property type="entry name" value="PIK_FAT"/>
</dbReference>
<dbReference type="PROSITE" id="PS50290">
    <property type="entry name" value="PI3_4_KINASE_3"/>
    <property type="match status" value="1"/>
</dbReference>
<dbReference type="Pfam" id="PF00454">
    <property type="entry name" value="PI3_PI4_kinase"/>
    <property type="match status" value="1"/>
</dbReference>
<evidence type="ECO:0000256" key="4">
    <source>
        <dbReference type="ARBA" id="ARBA00022527"/>
    </source>
</evidence>
<dbReference type="SMART" id="SM01344">
    <property type="entry name" value="NUC194"/>
    <property type="match status" value="1"/>
</dbReference>
<dbReference type="InterPro" id="IPR018936">
    <property type="entry name" value="PI3/4_kinase_CS"/>
</dbReference>
<dbReference type="InterPro" id="IPR012582">
    <property type="entry name" value="DNAPKcs_CC3"/>
</dbReference>
<feature type="region of interest" description="Disordered" evidence="11">
    <location>
        <begin position="576"/>
        <end position="597"/>
    </location>
</feature>
<dbReference type="Pfam" id="PF20500">
    <property type="entry name" value="DNA-PKcs_N"/>
    <property type="match status" value="1"/>
</dbReference>
<evidence type="ECO:0000313" key="14">
    <source>
        <dbReference type="EMBL" id="WAQ95890.1"/>
    </source>
</evidence>
<dbReference type="PROSITE" id="PS00916">
    <property type="entry name" value="PI3_4_KINASE_2"/>
    <property type="match status" value="1"/>
</dbReference>
<dbReference type="PROSITE" id="PS00915">
    <property type="entry name" value="PI3_4_KINASE_1"/>
    <property type="match status" value="1"/>
</dbReference>
<dbReference type="Pfam" id="PF02259">
    <property type="entry name" value="FAT"/>
    <property type="match status" value="1"/>
</dbReference>
<feature type="region of interest" description="Disordered" evidence="11">
    <location>
        <begin position="2037"/>
        <end position="2060"/>
    </location>
</feature>
<feature type="region of interest" description="Disordered" evidence="11">
    <location>
        <begin position="2670"/>
        <end position="2714"/>
    </location>
</feature>
<evidence type="ECO:0000256" key="7">
    <source>
        <dbReference type="ARBA" id="ARBA00022763"/>
    </source>
</evidence>
<dbReference type="Pfam" id="PF08163">
    <property type="entry name" value="DNAPKcs_CC3"/>
    <property type="match status" value="1"/>
</dbReference>
<evidence type="ECO:0000256" key="3">
    <source>
        <dbReference type="ARBA" id="ARBA00018077"/>
    </source>
</evidence>
<feature type="domain" description="PI3K/PI4K catalytic" evidence="12">
    <location>
        <begin position="3650"/>
        <end position="3948"/>
    </location>
</feature>
<comment type="similarity">
    <text evidence="2">Belongs to the PI3/PI4-kinase family.</text>
</comment>
<keyword evidence="8" id="KW-0418">Kinase</keyword>
<dbReference type="Proteomes" id="UP001164746">
    <property type="component" value="Chromosome 2"/>
</dbReference>
<keyword evidence="10" id="KW-0539">Nucleus</keyword>
<dbReference type="Gene3D" id="1.10.1070.11">
    <property type="entry name" value="Phosphatidylinositol 3-/4-kinase, catalytic domain"/>
    <property type="match status" value="1"/>
</dbReference>
<evidence type="ECO:0000256" key="2">
    <source>
        <dbReference type="ARBA" id="ARBA00011031"/>
    </source>
</evidence>
<keyword evidence="6" id="KW-0808">Transferase</keyword>
<accession>A0ABY7DHS9</accession>
<gene>
    <name evidence="14" type="ORF">MAR_028580</name>
</gene>